<feature type="region of interest" description="Disordered" evidence="1">
    <location>
        <begin position="248"/>
        <end position="321"/>
    </location>
</feature>
<proteinExistence type="predicted"/>
<dbReference type="CDD" id="cd14809">
    <property type="entry name" value="bZIP_AUREO-like"/>
    <property type="match status" value="1"/>
</dbReference>
<reference evidence="3 4" key="1">
    <citation type="journal article" date="2007" name="Science">
        <title>Sea anemone genome reveals ancestral eumetazoan gene repertoire and genomic organization.</title>
        <authorList>
            <person name="Putnam N.H."/>
            <person name="Srivastava M."/>
            <person name="Hellsten U."/>
            <person name="Dirks B."/>
            <person name="Chapman J."/>
            <person name="Salamov A."/>
            <person name="Terry A."/>
            <person name="Shapiro H."/>
            <person name="Lindquist E."/>
            <person name="Kapitonov V.V."/>
            <person name="Jurka J."/>
            <person name="Genikhovich G."/>
            <person name="Grigoriev I.V."/>
            <person name="Lucas S.M."/>
            <person name="Steele R.E."/>
            <person name="Finnerty J.R."/>
            <person name="Technau U."/>
            <person name="Martindale M.Q."/>
            <person name="Rokhsar D.S."/>
        </authorList>
    </citation>
    <scope>NUCLEOTIDE SEQUENCE [LARGE SCALE GENOMIC DNA]</scope>
    <source>
        <strain evidence="4">CH2 X CH6</strain>
    </source>
</reference>
<dbReference type="eggNOG" id="ENOG502QTAK">
    <property type="taxonomic scope" value="Eukaryota"/>
</dbReference>
<feature type="domain" description="BZIP" evidence="2">
    <location>
        <begin position="356"/>
        <end position="370"/>
    </location>
</feature>
<dbReference type="SUPFAM" id="SSF57959">
    <property type="entry name" value="Leucine zipper domain"/>
    <property type="match status" value="1"/>
</dbReference>
<dbReference type="GO" id="GO:0000981">
    <property type="term" value="F:DNA-binding transcription factor activity, RNA polymerase II-specific"/>
    <property type="evidence" value="ECO:0000318"/>
    <property type="project" value="GO_Central"/>
</dbReference>
<dbReference type="STRING" id="45351.A7RGX4"/>
<dbReference type="KEGG" id="nve:5521517"/>
<evidence type="ECO:0000313" key="3">
    <source>
        <dbReference type="EMBL" id="EDO49129.1"/>
    </source>
</evidence>
<dbReference type="AlphaFoldDB" id="A7RGX4"/>
<dbReference type="PROSITE" id="PS00036">
    <property type="entry name" value="BZIP_BASIC"/>
    <property type="match status" value="1"/>
</dbReference>
<dbReference type="InParanoid" id="A7RGX4"/>
<dbReference type="InterPro" id="IPR039165">
    <property type="entry name" value="CREBRF"/>
</dbReference>
<sequence length="466" mass="52518">MRKGLEVRPSPVLGVEQPFGEAYSLYDSEGYQCNTNTMAEDAVTESSVYEPSYGSWEDDFQSLSPFGADWEMEQEFFKSDASCFDFESCKTQGPTLAELNDQRSLSPLINPEMERLHRIATRTEPEPSCFAGKKNANHSQTFANENANKNEEGEVFVECKKEGEMEKEYPSCKFANRESEVKVERTCLASLPVRTATTTTMVQNQDEPKTIELASCDLMKRILQENKFDVKSSVPIPKLVTPELKFQSYTDESEKSRGNFTVSRTQGNEENDQEFEPMEIHDDSGDEDVDSDDDYDDREGDSTAKIRKGRRSDTDDLSPNPRRLLEIGRELNRLNKVISDLKPIHSLPLNARNKSRKEKNKLASRACRLKKKAQHEANKLKLHGLELEQQRLIHVIEKVRSEIIHTSDGHVTPGSLSSKVESLVTSAVGNQAVAGHTSEFIDSVLKATAQLTNPKLTSMDEIHLDL</sequence>
<feature type="compositionally biased region" description="Acidic residues" evidence="1">
    <location>
        <begin position="284"/>
        <end position="299"/>
    </location>
</feature>
<dbReference type="EMBL" id="DS469510">
    <property type="protein sequence ID" value="EDO49129.1"/>
    <property type="molecule type" value="Genomic_DNA"/>
</dbReference>
<evidence type="ECO:0000313" key="4">
    <source>
        <dbReference type="Proteomes" id="UP000001593"/>
    </source>
</evidence>
<dbReference type="GO" id="GO:0000977">
    <property type="term" value="F:RNA polymerase II transcription regulatory region sequence-specific DNA binding"/>
    <property type="evidence" value="ECO:0000318"/>
    <property type="project" value="GO_Central"/>
</dbReference>
<accession>A7RGX4</accession>
<keyword evidence="4" id="KW-1185">Reference proteome</keyword>
<gene>
    <name evidence="3" type="ORF">NEMVEDRAFT_v1g238168</name>
</gene>
<dbReference type="OrthoDB" id="8931646at2759"/>
<dbReference type="InterPro" id="IPR046347">
    <property type="entry name" value="bZIP_sf"/>
</dbReference>
<evidence type="ECO:0000259" key="2">
    <source>
        <dbReference type="PROSITE" id="PS00036"/>
    </source>
</evidence>
<dbReference type="GO" id="GO:0005634">
    <property type="term" value="C:nucleus"/>
    <property type="evidence" value="ECO:0000318"/>
    <property type="project" value="GO_Central"/>
</dbReference>
<dbReference type="PANTHER" id="PTHR21552:SF2">
    <property type="entry name" value="CREB3 REGULATORY FACTOR"/>
    <property type="match status" value="1"/>
</dbReference>
<dbReference type="HOGENOM" id="CLU_587027_0_0_1"/>
<dbReference type="InterPro" id="IPR004827">
    <property type="entry name" value="bZIP"/>
</dbReference>
<evidence type="ECO:0000256" key="1">
    <source>
        <dbReference type="SAM" id="MobiDB-lite"/>
    </source>
</evidence>
<dbReference type="OMA" id="INPEMER"/>
<organism evidence="3 4">
    <name type="scientific">Nematostella vectensis</name>
    <name type="common">Starlet sea anemone</name>
    <dbReference type="NCBI Taxonomy" id="45351"/>
    <lineage>
        <taxon>Eukaryota</taxon>
        <taxon>Metazoa</taxon>
        <taxon>Cnidaria</taxon>
        <taxon>Anthozoa</taxon>
        <taxon>Hexacorallia</taxon>
        <taxon>Actiniaria</taxon>
        <taxon>Edwardsiidae</taxon>
        <taxon>Nematostella</taxon>
    </lineage>
</organism>
<dbReference type="Proteomes" id="UP000001593">
    <property type="component" value="Unassembled WGS sequence"/>
</dbReference>
<dbReference type="GO" id="GO:0006357">
    <property type="term" value="P:regulation of transcription by RNA polymerase II"/>
    <property type="evidence" value="ECO:0000318"/>
    <property type="project" value="GO_Central"/>
</dbReference>
<name>A7RGX4_NEMVE</name>
<feature type="compositionally biased region" description="Polar residues" evidence="1">
    <location>
        <begin position="258"/>
        <end position="268"/>
    </location>
</feature>
<dbReference type="PANTHER" id="PTHR21552">
    <property type="entry name" value="ADULT RETINA PROTEIN"/>
    <property type="match status" value="1"/>
</dbReference>
<dbReference type="GO" id="GO:0006986">
    <property type="term" value="P:response to unfolded protein"/>
    <property type="evidence" value="ECO:0007669"/>
    <property type="project" value="InterPro"/>
</dbReference>
<protein>
    <recommendedName>
        <fullName evidence="2">BZIP domain-containing protein</fullName>
    </recommendedName>
</protein>